<accession>A0A9D4F939</accession>
<keyword evidence="2" id="KW-1185">Reference proteome</keyword>
<name>A0A9D4F939_DREPO</name>
<dbReference type="EMBL" id="JAIWYP010000007">
    <property type="protein sequence ID" value="KAH3793531.1"/>
    <property type="molecule type" value="Genomic_DNA"/>
</dbReference>
<proteinExistence type="predicted"/>
<evidence type="ECO:0000313" key="1">
    <source>
        <dbReference type="EMBL" id="KAH3793531.1"/>
    </source>
</evidence>
<reference evidence="1" key="2">
    <citation type="submission" date="2020-11" db="EMBL/GenBank/DDBJ databases">
        <authorList>
            <person name="McCartney M.A."/>
            <person name="Auch B."/>
            <person name="Kono T."/>
            <person name="Mallez S."/>
            <person name="Becker A."/>
            <person name="Gohl D.M."/>
            <person name="Silverstein K.A.T."/>
            <person name="Koren S."/>
            <person name="Bechman K.B."/>
            <person name="Herman A."/>
            <person name="Abrahante J.E."/>
            <person name="Garbe J."/>
        </authorList>
    </citation>
    <scope>NUCLEOTIDE SEQUENCE</scope>
    <source>
        <strain evidence="1">Duluth1</strain>
        <tissue evidence="1">Whole animal</tissue>
    </source>
</reference>
<evidence type="ECO:0000313" key="2">
    <source>
        <dbReference type="Proteomes" id="UP000828390"/>
    </source>
</evidence>
<reference evidence="1" key="1">
    <citation type="journal article" date="2019" name="bioRxiv">
        <title>The Genome of the Zebra Mussel, Dreissena polymorpha: A Resource for Invasive Species Research.</title>
        <authorList>
            <person name="McCartney M.A."/>
            <person name="Auch B."/>
            <person name="Kono T."/>
            <person name="Mallez S."/>
            <person name="Zhang Y."/>
            <person name="Obille A."/>
            <person name="Becker A."/>
            <person name="Abrahante J.E."/>
            <person name="Garbe J."/>
            <person name="Badalamenti J.P."/>
            <person name="Herman A."/>
            <person name="Mangelson H."/>
            <person name="Liachko I."/>
            <person name="Sullivan S."/>
            <person name="Sone E.D."/>
            <person name="Koren S."/>
            <person name="Silverstein K.A.T."/>
            <person name="Beckman K.B."/>
            <person name="Gohl D.M."/>
        </authorList>
    </citation>
    <scope>NUCLEOTIDE SEQUENCE</scope>
    <source>
        <strain evidence="1">Duluth1</strain>
        <tissue evidence="1">Whole animal</tissue>
    </source>
</reference>
<comment type="caution">
    <text evidence="1">The sequence shown here is derived from an EMBL/GenBank/DDBJ whole genome shotgun (WGS) entry which is preliminary data.</text>
</comment>
<dbReference type="AlphaFoldDB" id="A0A9D4F939"/>
<gene>
    <name evidence="1" type="ORF">DPMN_147045</name>
</gene>
<dbReference type="Proteomes" id="UP000828390">
    <property type="component" value="Unassembled WGS sequence"/>
</dbReference>
<sequence>MGLMPYAASARKYGNFFRRLCLSSEYRHPLIRTSSPACFADFQNLEESQSGMWFHFIAGRETGAAESATAFIFRKHDGSECHKEAVERLVTLPATTRDGHAKKKAANRTQLLKILRSIRFLARQGIALRKPYAAYKTPRGDGQLTTQVETYQVAVWDKDVKTIMDIVTFFRDLREVLLRPETP</sequence>
<protein>
    <submittedName>
        <fullName evidence="1">Uncharacterized protein</fullName>
    </submittedName>
</protein>
<organism evidence="1 2">
    <name type="scientific">Dreissena polymorpha</name>
    <name type="common">Zebra mussel</name>
    <name type="synonym">Mytilus polymorpha</name>
    <dbReference type="NCBI Taxonomy" id="45954"/>
    <lineage>
        <taxon>Eukaryota</taxon>
        <taxon>Metazoa</taxon>
        <taxon>Spiralia</taxon>
        <taxon>Lophotrochozoa</taxon>
        <taxon>Mollusca</taxon>
        <taxon>Bivalvia</taxon>
        <taxon>Autobranchia</taxon>
        <taxon>Heteroconchia</taxon>
        <taxon>Euheterodonta</taxon>
        <taxon>Imparidentia</taxon>
        <taxon>Neoheterodontei</taxon>
        <taxon>Myida</taxon>
        <taxon>Dreissenoidea</taxon>
        <taxon>Dreissenidae</taxon>
        <taxon>Dreissena</taxon>
    </lineage>
</organism>